<sequence length="224" mass="24281">MIEIHYIGSSHHVENVFSSSASSLTAGPSLMPFAVLSERCTKLLDEIDLIFSTSVTCSNSHGSTGCGGNAPRIQCFCMSRNHQAPLSYDGGLAEPDCDRTLAPLLAQLTTCSSTWQLVLLHTYLPYTVGSILRIITPVGPAGAARPICVMLCQIAGAWLHVIRSLSKSVASREKLRGNRKRKVYGRAWRARSARGCSACGSVAWRLALSPEIRLERCFTTEAIL</sequence>
<proteinExistence type="predicted"/>
<comment type="caution">
    <text evidence="1">The sequence shown here is derived from an EMBL/GenBank/DDBJ whole genome shotgun (WGS) entry which is preliminary data.</text>
</comment>
<organism evidence="1 2">
    <name type="scientific">Muraenolepis orangiensis</name>
    <name type="common">Patagonian moray cod</name>
    <dbReference type="NCBI Taxonomy" id="630683"/>
    <lineage>
        <taxon>Eukaryota</taxon>
        <taxon>Metazoa</taxon>
        <taxon>Chordata</taxon>
        <taxon>Craniata</taxon>
        <taxon>Vertebrata</taxon>
        <taxon>Euteleostomi</taxon>
        <taxon>Actinopterygii</taxon>
        <taxon>Neopterygii</taxon>
        <taxon>Teleostei</taxon>
        <taxon>Neoteleostei</taxon>
        <taxon>Acanthomorphata</taxon>
        <taxon>Zeiogadaria</taxon>
        <taxon>Gadariae</taxon>
        <taxon>Gadiformes</taxon>
        <taxon>Muraenolepidoidei</taxon>
        <taxon>Muraenolepididae</taxon>
        <taxon>Muraenolepis</taxon>
    </lineage>
</organism>
<protein>
    <submittedName>
        <fullName evidence="1">Uncharacterized protein</fullName>
    </submittedName>
</protein>
<dbReference type="Proteomes" id="UP001148018">
    <property type="component" value="Unassembled WGS sequence"/>
</dbReference>
<dbReference type="AlphaFoldDB" id="A0A9Q0IGC8"/>
<name>A0A9Q0IGC8_9TELE</name>
<evidence type="ECO:0000313" key="1">
    <source>
        <dbReference type="EMBL" id="KAJ3595991.1"/>
    </source>
</evidence>
<reference evidence="1" key="1">
    <citation type="submission" date="2022-07" db="EMBL/GenBank/DDBJ databases">
        <title>Chromosome-level genome of Muraenolepis orangiensis.</title>
        <authorList>
            <person name="Kim J."/>
        </authorList>
    </citation>
    <scope>NUCLEOTIDE SEQUENCE</scope>
    <source>
        <strain evidence="1">KU_S4_2022</strain>
        <tissue evidence="1">Muscle</tissue>
    </source>
</reference>
<evidence type="ECO:0000313" key="2">
    <source>
        <dbReference type="Proteomes" id="UP001148018"/>
    </source>
</evidence>
<keyword evidence="2" id="KW-1185">Reference proteome</keyword>
<dbReference type="EMBL" id="JANIIK010000110">
    <property type="protein sequence ID" value="KAJ3595991.1"/>
    <property type="molecule type" value="Genomic_DNA"/>
</dbReference>
<accession>A0A9Q0IGC8</accession>
<gene>
    <name evidence="1" type="ORF">NHX12_002400</name>
</gene>